<evidence type="ECO:0000313" key="3">
    <source>
        <dbReference type="Proteomes" id="UP001362999"/>
    </source>
</evidence>
<name>A0AAW0C5P8_9AGAR</name>
<reference evidence="2 3" key="1">
    <citation type="journal article" date="2024" name="J Genomics">
        <title>Draft genome sequencing and assembly of Favolaschia claudopus CIRM-BRFM 2984 isolated from oak limbs.</title>
        <authorList>
            <person name="Navarro D."/>
            <person name="Drula E."/>
            <person name="Chaduli D."/>
            <person name="Cazenave R."/>
            <person name="Ahrendt S."/>
            <person name="Wang J."/>
            <person name="Lipzen A."/>
            <person name="Daum C."/>
            <person name="Barry K."/>
            <person name="Grigoriev I.V."/>
            <person name="Favel A."/>
            <person name="Rosso M.N."/>
            <person name="Martin F."/>
        </authorList>
    </citation>
    <scope>NUCLEOTIDE SEQUENCE [LARGE SCALE GENOMIC DNA]</scope>
    <source>
        <strain evidence="2 3">CIRM-BRFM 2984</strain>
    </source>
</reference>
<evidence type="ECO:0000313" key="2">
    <source>
        <dbReference type="EMBL" id="KAK7034090.1"/>
    </source>
</evidence>
<comment type="caution">
    <text evidence="2">The sequence shown here is derived from an EMBL/GenBank/DDBJ whole genome shotgun (WGS) entry which is preliminary data.</text>
</comment>
<dbReference type="Proteomes" id="UP001362999">
    <property type="component" value="Unassembled WGS sequence"/>
</dbReference>
<dbReference type="EMBL" id="JAWWNJ010000021">
    <property type="protein sequence ID" value="KAK7034090.1"/>
    <property type="molecule type" value="Genomic_DNA"/>
</dbReference>
<accession>A0AAW0C5P8</accession>
<keyword evidence="3" id="KW-1185">Reference proteome</keyword>
<feature type="region of interest" description="Disordered" evidence="1">
    <location>
        <begin position="134"/>
        <end position="159"/>
    </location>
</feature>
<evidence type="ECO:0000256" key="1">
    <source>
        <dbReference type="SAM" id="MobiDB-lite"/>
    </source>
</evidence>
<dbReference type="AlphaFoldDB" id="A0AAW0C5P8"/>
<protein>
    <submittedName>
        <fullName evidence="2">Uncharacterized protein</fullName>
    </submittedName>
</protein>
<organism evidence="2 3">
    <name type="scientific">Favolaschia claudopus</name>
    <dbReference type="NCBI Taxonomy" id="2862362"/>
    <lineage>
        <taxon>Eukaryota</taxon>
        <taxon>Fungi</taxon>
        <taxon>Dikarya</taxon>
        <taxon>Basidiomycota</taxon>
        <taxon>Agaricomycotina</taxon>
        <taxon>Agaricomycetes</taxon>
        <taxon>Agaricomycetidae</taxon>
        <taxon>Agaricales</taxon>
        <taxon>Marasmiineae</taxon>
        <taxon>Mycenaceae</taxon>
        <taxon>Favolaschia</taxon>
    </lineage>
</organism>
<sequence>MEGEQPTYFTRRRLDSLSGRDVIRFRDYMHSPAEIRKNPEKFQGRAWIDVFEVRQWLAQQNTTDSGAVSVRIEPTSARGSLPAIKIESGDTSGLSLNTTDTVRLRTYQENGHDVLEILLDNDSDIEEVSDALLQPSGRSSSPLVAEGIDMSSGDKTTRDFDADNWESKLRKSDTLWQDPGITSLKTTVERIEYIMPPGIIPSIWPNPRIPTAFVLDFGSKFDSDINPKTGKLYTLDCLIKNHARFFFDNDSWKSDGSGQADGDPMVLLEPGQPKLPCRRARMGCRGAHACERIDRKLIEVDRYDLDPATRDAVLNAQQNTCRNEGTTVEDITATQRCTAVDSEGNGSVNGQDYWVACNGWRKTFKENHRTFSLPERVSQTFLMKLFRGERIAEGTSKDTQPCSRIIAARTGNKLKACHHPHIVNGHVVTNSEMSHYKCRVKRNIFVPRDESIRKAVILHNAIPIPHRHPLPPLVKVSLSVQDKYETCIEKRGVVGATVHDVDRAESSLLLCDGQPPSAWSPALGNMRSKRDMVREQKVKKYPAGMGIPGAFQLFLEDQKKPLDQRYIHCCRAVNDGGVIIITGVPFLIKLLDDPGVRAFDDDTTFKRVEGEMNEWELALFFKAVERASADFYEILFDELQRVKELITGKVLGMKRFVPGGNLLVMNADMEAAQVIGIARSVMKTNIPEYSGIPNDITPAEAAKYFVKICYRHTKEAIHDFKSLVTPEQYNRLMNFMYIDSKERLEEFSRFVNDLGIKKIQDWWAHKEIHDWIIPCLVKALSNIYPDDWDTTPATTNTGETQHHWTNAMTGTKLSLVEAIERLREQVFVGEREYKRLLKQGIQQTYL</sequence>
<proteinExistence type="predicted"/>
<gene>
    <name evidence="2" type="ORF">R3P38DRAFT_3496289</name>
</gene>